<reference evidence="4" key="2">
    <citation type="submission" date="2015-06" db="UniProtKB">
        <authorList>
            <consortium name="EnsemblMetazoa"/>
        </authorList>
    </citation>
    <scope>IDENTIFICATION</scope>
</reference>
<accession>T1GS71</accession>
<dbReference type="AlphaFoldDB" id="T1GS71"/>
<keyword evidence="2" id="KW-0645">Protease</keyword>
<reference evidence="5" key="1">
    <citation type="submission" date="2013-02" db="EMBL/GenBank/DDBJ databases">
        <authorList>
            <person name="Hughes D."/>
        </authorList>
    </citation>
    <scope>NUCLEOTIDE SEQUENCE</scope>
    <source>
        <strain>Durham</strain>
        <strain evidence="5">NC isolate 2 -- Noor lab</strain>
    </source>
</reference>
<dbReference type="STRING" id="36166.T1GS71"/>
<evidence type="ECO:0000259" key="3">
    <source>
        <dbReference type="Pfam" id="PF11838"/>
    </source>
</evidence>
<dbReference type="Gene3D" id="1.10.3480.20">
    <property type="match status" value="1"/>
</dbReference>
<dbReference type="GO" id="GO:0005615">
    <property type="term" value="C:extracellular space"/>
    <property type="evidence" value="ECO:0007669"/>
    <property type="project" value="TreeGrafter"/>
</dbReference>
<dbReference type="GO" id="GO:0016020">
    <property type="term" value="C:membrane"/>
    <property type="evidence" value="ECO:0007669"/>
    <property type="project" value="TreeGrafter"/>
</dbReference>
<dbReference type="HOGENOM" id="CLU_2032399_0_0_1"/>
<dbReference type="Gene3D" id="2.60.40.1910">
    <property type="match status" value="1"/>
</dbReference>
<dbReference type="Pfam" id="PF11838">
    <property type="entry name" value="ERAP1_C"/>
    <property type="match status" value="1"/>
</dbReference>
<keyword evidence="5" id="KW-1185">Reference proteome</keyword>
<sequence>PDKKFESSPFNYRWSIPLTYFDSSSQEVKRLWFNYNDAEVMLNLDNVDWFKFNKNQVGYYRVNYPTENWAALTKALLENIEMFSATDRASLLNDVFILADSTQLSYETALNLTKYLVNEEEY</sequence>
<dbReference type="Proteomes" id="UP000015102">
    <property type="component" value="Unassembled WGS sequence"/>
</dbReference>
<dbReference type="GO" id="GO:0005737">
    <property type="term" value="C:cytoplasm"/>
    <property type="evidence" value="ECO:0007669"/>
    <property type="project" value="TreeGrafter"/>
</dbReference>
<dbReference type="InterPro" id="IPR024571">
    <property type="entry name" value="ERAP1-like_C_dom"/>
</dbReference>
<dbReference type="InterPro" id="IPR050344">
    <property type="entry name" value="Peptidase_M1_aminopeptidases"/>
</dbReference>
<dbReference type="EMBL" id="CAQQ02389497">
    <property type="status" value="NOT_ANNOTATED_CDS"/>
    <property type="molecule type" value="Genomic_DNA"/>
</dbReference>
<protein>
    <recommendedName>
        <fullName evidence="3">ERAP1-like C-terminal domain-containing protein</fullName>
    </recommendedName>
</protein>
<evidence type="ECO:0000313" key="4">
    <source>
        <dbReference type="EnsemblMetazoa" id="MESCA006519-PA"/>
    </source>
</evidence>
<feature type="domain" description="ERAP1-like C-terminal" evidence="3">
    <location>
        <begin position="49"/>
        <end position="122"/>
    </location>
</feature>
<comment type="similarity">
    <text evidence="1">Belongs to the peptidase M1 family.</text>
</comment>
<evidence type="ECO:0000256" key="1">
    <source>
        <dbReference type="ARBA" id="ARBA00010136"/>
    </source>
</evidence>
<dbReference type="EnsemblMetazoa" id="MESCA006519-RA">
    <property type="protein sequence ID" value="MESCA006519-PA"/>
    <property type="gene ID" value="MESCA006519"/>
</dbReference>
<keyword evidence="2" id="KW-0031">Aminopeptidase</keyword>
<dbReference type="GO" id="GO:0008270">
    <property type="term" value="F:zinc ion binding"/>
    <property type="evidence" value="ECO:0007669"/>
    <property type="project" value="TreeGrafter"/>
</dbReference>
<proteinExistence type="inferred from homology"/>
<dbReference type="PANTHER" id="PTHR11533">
    <property type="entry name" value="PROTEASE M1 ZINC METALLOPROTEASE"/>
    <property type="match status" value="1"/>
</dbReference>
<dbReference type="GO" id="GO:0070006">
    <property type="term" value="F:metalloaminopeptidase activity"/>
    <property type="evidence" value="ECO:0007669"/>
    <property type="project" value="TreeGrafter"/>
</dbReference>
<organism evidence="4 5">
    <name type="scientific">Megaselia scalaris</name>
    <name type="common">Humpbacked fly</name>
    <name type="synonym">Phora scalaris</name>
    <dbReference type="NCBI Taxonomy" id="36166"/>
    <lineage>
        <taxon>Eukaryota</taxon>
        <taxon>Metazoa</taxon>
        <taxon>Ecdysozoa</taxon>
        <taxon>Arthropoda</taxon>
        <taxon>Hexapoda</taxon>
        <taxon>Insecta</taxon>
        <taxon>Pterygota</taxon>
        <taxon>Neoptera</taxon>
        <taxon>Endopterygota</taxon>
        <taxon>Diptera</taxon>
        <taxon>Brachycera</taxon>
        <taxon>Muscomorpha</taxon>
        <taxon>Platypezoidea</taxon>
        <taxon>Phoridae</taxon>
        <taxon>Megaseliini</taxon>
        <taxon>Megaselia</taxon>
    </lineage>
</organism>
<dbReference type="GO" id="GO:0042277">
    <property type="term" value="F:peptide binding"/>
    <property type="evidence" value="ECO:0007669"/>
    <property type="project" value="TreeGrafter"/>
</dbReference>
<evidence type="ECO:0000313" key="5">
    <source>
        <dbReference type="Proteomes" id="UP000015102"/>
    </source>
</evidence>
<name>T1GS71_MEGSC</name>
<dbReference type="GO" id="GO:0043171">
    <property type="term" value="P:peptide catabolic process"/>
    <property type="evidence" value="ECO:0007669"/>
    <property type="project" value="TreeGrafter"/>
</dbReference>
<evidence type="ECO:0000256" key="2">
    <source>
        <dbReference type="ARBA" id="ARBA00022438"/>
    </source>
</evidence>
<dbReference type="GO" id="GO:0006508">
    <property type="term" value="P:proteolysis"/>
    <property type="evidence" value="ECO:0007669"/>
    <property type="project" value="TreeGrafter"/>
</dbReference>
<dbReference type="PANTHER" id="PTHR11533:SF276">
    <property type="entry name" value="GLUTAMYL AMINOPEPTIDASE"/>
    <property type="match status" value="1"/>
</dbReference>
<keyword evidence="2" id="KW-0378">Hydrolase</keyword>